<reference evidence="1" key="2">
    <citation type="submission" date="2020-09" db="EMBL/GenBank/DDBJ databases">
        <authorList>
            <person name="Sun Q."/>
            <person name="Zhou Y."/>
        </authorList>
    </citation>
    <scope>NUCLEOTIDE SEQUENCE</scope>
    <source>
        <strain evidence="1">CGMCC 4.7312</strain>
    </source>
</reference>
<protein>
    <recommendedName>
        <fullName evidence="3">DUF3558 domain-containing protein</fullName>
    </recommendedName>
</protein>
<evidence type="ECO:0000313" key="1">
    <source>
        <dbReference type="EMBL" id="GGM66757.1"/>
    </source>
</evidence>
<keyword evidence="2" id="KW-1185">Reference proteome</keyword>
<dbReference type="Proteomes" id="UP000608890">
    <property type="component" value="Unassembled WGS sequence"/>
</dbReference>
<evidence type="ECO:0000313" key="2">
    <source>
        <dbReference type="Proteomes" id="UP000608890"/>
    </source>
</evidence>
<organism evidence="1 2">
    <name type="scientific">Micromonospora sonchi</name>
    <dbReference type="NCBI Taxonomy" id="1763543"/>
    <lineage>
        <taxon>Bacteria</taxon>
        <taxon>Bacillati</taxon>
        <taxon>Actinomycetota</taxon>
        <taxon>Actinomycetes</taxon>
        <taxon>Micromonosporales</taxon>
        <taxon>Micromonosporaceae</taxon>
        <taxon>Micromonospora</taxon>
    </lineage>
</organism>
<dbReference type="EMBL" id="BMNB01000053">
    <property type="protein sequence ID" value="GGM66757.1"/>
    <property type="molecule type" value="Genomic_DNA"/>
</dbReference>
<dbReference type="RefSeq" id="WP_189050494.1">
    <property type="nucleotide sequence ID" value="NZ_BMNB01000053.1"/>
</dbReference>
<name>A0A917U8K9_9ACTN</name>
<sequence length="182" mass="19338">MDKRRLVAVTAVVGLGVLGLWQWAPWSKDAAVPSCQEVAAALPSAVPGSWTVTRAEPDRNGIGSLRCELDLASADQSYTGEVRVSLNESDNAAMLRKWVTDSPCYGGTVPYPGAGRYQAARSCSETINDKVLASVYVASEKRYAHVVASLTGAGLPDEQLASYTNTAVQRIADLTMTLTATD</sequence>
<proteinExistence type="predicted"/>
<reference evidence="1" key="1">
    <citation type="journal article" date="2014" name="Int. J. Syst. Evol. Microbiol.">
        <title>Complete genome sequence of Corynebacterium casei LMG S-19264T (=DSM 44701T), isolated from a smear-ripened cheese.</title>
        <authorList>
            <consortium name="US DOE Joint Genome Institute (JGI-PGF)"/>
            <person name="Walter F."/>
            <person name="Albersmeier A."/>
            <person name="Kalinowski J."/>
            <person name="Ruckert C."/>
        </authorList>
    </citation>
    <scope>NUCLEOTIDE SEQUENCE</scope>
    <source>
        <strain evidence="1">CGMCC 4.7312</strain>
    </source>
</reference>
<accession>A0A917U8K9</accession>
<dbReference type="AlphaFoldDB" id="A0A917U8K9"/>
<comment type="caution">
    <text evidence="1">The sequence shown here is derived from an EMBL/GenBank/DDBJ whole genome shotgun (WGS) entry which is preliminary data.</text>
</comment>
<gene>
    <name evidence="1" type="ORF">GCM10011608_60080</name>
</gene>
<evidence type="ECO:0008006" key="3">
    <source>
        <dbReference type="Google" id="ProtNLM"/>
    </source>
</evidence>